<dbReference type="GO" id="GO:0046872">
    <property type="term" value="F:metal ion binding"/>
    <property type="evidence" value="ECO:0007669"/>
    <property type="project" value="UniProtKB-KW"/>
</dbReference>
<comment type="caution">
    <text evidence="6">The sequence shown here is derived from an EMBL/GenBank/DDBJ whole genome shotgun (WGS) entry which is preliminary data.</text>
</comment>
<dbReference type="Proteomes" id="UP000036987">
    <property type="component" value="Unassembled WGS sequence"/>
</dbReference>
<dbReference type="Pfam" id="PF04570">
    <property type="entry name" value="zf-FLZ"/>
    <property type="match status" value="1"/>
</dbReference>
<keyword evidence="7" id="KW-1185">Reference proteome</keyword>
<accession>A0A0K9PGU1</accession>
<feature type="compositionally biased region" description="Basic residues" evidence="4">
    <location>
        <begin position="65"/>
        <end position="77"/>
    </location>
</feature>
<proteinExistence type="inferred from homology"/>
<feature type="region of interest" description="Disordered" evidence="4">
    <location>
        <begin position="65"/>
        <end position="91"/>
    </location>
</feature>
<dbReference type="PANTHER" id="PTHR46057">
    <property type="entry name" value="FCS-LIKE ZINC FINGER 1-RELATED"/>
    <property type="match status" value="1"/>
</dbReference>
<keyword evidence="2" id="KW-0479">Metal-binding</keyword>
<comment type="similarity">
    <text evidence="1">Belongs to the FLZ family.</text>
</comment>
<evidence type="ECO:0000256" key="1">
    <source>
        <dbReference type="ARBA" id="ARBA00009374"/>
    </source>
</evidence>
<dbReference type="PANTHER" id="PTHR46057:SF58">
    <property type="entry name" value="(WILD MALAYSIAN BANANA) HYPOTHETICAL PROTEIN"/>
    <property type="match status" value="1"/>
</dbReference>
<dbReference type="OMA" id="KERIMMK"/>
<dbReference type="InterPro" id="IPR007650">
    <property type="entry name" value="Zf-FLZ_dom"/>
</dbReference>
<reference evidence="7" key="1">
    <citation type="journal article" date="2016" name="Nature">
        <title>The genome of the seagrass Zostera marina reveals angiosperm adaptation to the sea.</title>
        <authorList>
            <person name="Olsen J.L."/>
            <person name="Rouze P."/>
            <person name="Verhelst B."/>
            <person name="Lin Y.-C."/>
            <person name="Bayer T."/>
            <person name="Collen J."/>
            <person name="Dattolo E."/>
            <person name="De Paoli E."/>
            <person name="Dittami S."/>
            <person name="Maumus F."/>
            <person name="Michel G."/>
            <person name="Kersting A."/>
            <person name="Lauritano C."/>
            <person name="Lohaus R."/>
            <person name="Toepel M."/>
            <person name="Tonon T."/>
            <person name="Vanneste K."/>
            <person name="Amirebrahimi M."/>
            <person name="Brakel J."/>
            <person name="Bostroem C."/>
            <person name="Chovatia M."/>
            <person name="Grimwood J."/>
            <person name="Jenkins J.W."/>
            <person name="Jueterbock A."/>
            <person name="Mraz A."/>
            <person name="Stam W.T."/>
            <person name="Tice H."/>
            <person name="Bornberg-Bauer E."/>
            <person name="Green P.J."/>
            <person name="Pearson G.A."/>
            <person name="Procaccini G."/>
            <person name="Duarte C.M."/>
            <person name="Schmutz J."/>
            <person name="Reusch T.B.H."/>
            <person name="Van de Peer Y."/>
        </authorList>
    </citation>
    <scope>NUCLEOTIDE SEQUENCE [LARGE SCALE GENOMIC DNA]</scope>
    <source>
        <strain evidence="7">cv. Finnish</strain>
    </source>
</reference>
<evidence type="ECO:0000256" key="3">
    <source>
        <dbReference type="PROSITE-ProRule" id="PRU01131"/>
    </source>
</evidence>
<evidence type="ECO:0000313" key="6">
    <source>
        <dbReference type="EMBL" id="KMZ67452.1"/>
    </source>
</evidence>
<dbReference type="InterPro" id="IPR044533">
    <property type="entry name" value="FLZ1/2/3"/>
</dbReference>
<sequence length="104" mass="11909">MAEIDKGFVRHTSHRSRFLEECYLCKAEFDGKSDIFMYRGEMGFCSEECRNEQIEIEEEKERIMMKKMKASSRKKKSNSSSSSSSSAGDKRVAVQYANTTAVIT</sequence>
<feature type="domain" description="FLZ-type" evidence="5">
    <location>
        <begin position="17"/>
        <end position="61"/>
    </location>
</feature>
<evidence type="ECO:0000256" key="4">
    <source>
        <dbReference type="SAM" id="MobiDB-lite"/>
    </source>
</evidence>
<evidence type="ECO:0000313" key="7">
    <source>
        <dbReference type="Proteomes" id="UP000036987"/>
    </source>
</evidence>
<organism evidence="6 7">
    <name type="scientific">Zostera marina</name>
    <name type="common">Eelgrass</name>
    <dbReference type="NCBI Taxonomy" id="29655"/>
    <lineage>
        <taxon>Eukaryota</taxon>
        <taxon>Viridiplantae</taxon>
        <taxon>Streptophyta</taxon>
        <taxon>Embryophyta</taxon>
        <taxon>Tracheophyta</taxon>
        <taxon>Spermatophyta</taxon>
        <taxon>Magnoliopsida</taxon>
        <taxon>Liliopsida</taxon>
        <taxon>Zosteraceae</taxon>
        <taxon>Zostera</taxon>
    </lineage>
</organism>
<dbReference type="AlphaFoldDB" id="A0A0K9PGU1"/>
<evidence type="ECO:0000256" key="2">
    <source>
        <dbReference type="ARBA" id="ARBA00022723"/>
    </source>
</evidence>
<feature type="zinc finger region" description="FLZ-type" evidence="3">
    <location>
        <begin position="17"/>
        <end position="61"/>
    </location>
</feature>
<gene>
    <name evidence="6" type="ORF">ZOSMA_267G00050</name>
</gene>
<dbReference type="EMBL" id="LFYR01000909">
    <property type="protein sequence ID" value="KMZ67452.1"/>
    <property type="molecule type" value="Genomic_DNA"/>
</dbReference>
<dbReference type="PROSITE" id="PS51795">
    <property type="entry name" value="ZF_FLZ"/>
    <property type="match status" value="1"/>
</dbReference>
<protein>
    <recommendedName>
        <fullName evidence="5">FLZ-type domain-containing protein</fullName>
    </recommendedName>
</protein>
<evidence type="ECO:0000259" key="5">
    <source>
        <dbReference type="PROSITE" id="PS51795"/>
    </source>
</evidence>
<name>A0A0K9PGU1_ZOSMR</name>